<evidence type="ECO:0000256" key="4">
    <source>
        <dbReference type="ARBA" id="ARBA00022679"/>
    </source>
</evidence>
<dbReference type="Proteomes" id="UP001610063">
    <property type="component" value="Unassembled WGS sequence"/>
</dbReference>
<comment type="catalytic activity">
    <reaction evidence="1">
        <text>ATP + protein L-histidine = ADP + protein N-phospho-L-histidine.</text>
        <dbReference type="EC" id="2.7.13.3"/>
    </reaction>
</comment>
<dbReference type="RefSeq" id="WP_159582288.1">
    <property type="nucleotide sequence ID" value="NZ_JBIPKE010000018.1"/>
</dbReference>
<dbReference type="PRINTS" id="PR00344">
    <property type="entry name" value="BCTRLSENSOR"/>
</dbReference>
<dbReference type="EC" id="2.7.13.3" evidence="2"/>
<evidence type="ECO:0000256" key="6">
    <source>
        <dbReference type="ARBA" id="ARBA00022777"/>
    </source>
</evidence>
<evidence type="ECO:0000256" key="7">
    <source>
        <dbReference type="ARBA" id="ARBA00022840"/>
    </source>
</evidence>
<reference evidence="11 12" key="1">
    <citation type="journal article" date="2013" name="Int. J. Syst. Evol. Microbiol.">
        <title>Marinoscillum luteum sp. nov., isolated from marine sediment.</title>
        <authorList>
            <person name="Cha I.T."/>
            <person name="Park S.J."/>
            <person name="Kim S.J."/>
            <person name="Kim J.G."/>
            <person name="Jung M.Y."/>
            <person name="Shin K.S."/>
            <person name="Kwon K.K."/>
            <person name="Yang S.H."/>
            <person name="Seo Y.S."/>
            <person name="Rhee S.K."/>
        </authorList>
    </citation>
    <scope>NUCLEOTIDE SEQUENCE [LARGE SCALE GENOMIC DNA]</scope>
    <source>
        <strain evidence="11 12">KCTC 23939</strain>
    </source>
</reference>
<keyword evidence="3" id="KW-0597">Phosphoprotein</keyword>
<keyword evidence="9" id="KW-0812">Transmembrane</keyword>
<evidence type="ECO:0000313" key="12">
    <source>
        <dbReference type="Proteomes" id="UP001610063"/>
    </source>
</evidence>
<dbReference type="GO" id="GO:0016301">
    <property type="term" value="F:kinase activity"/>
    <property type="evidence" value="ECO:0007669"/>
    <property type="project" value="UniProtKB-KW"/>
</dbReference>
<keyword evidence="9" id="KW-1133">Transmembrane helix</keyword>
<evidence type="ECO:0000256" key="9">
    <source>
        <dbReference type="SAM" id="Phobius"/>
    </source>
</evidence>
<evidence type="ECO:0000256" key="8">
    <source>
        <dbReference type="ARBA" id="ARBA00023012"/>
    </source>
</evidence>
<gene>
    <name evidence="11" type="ORF">ACHKAR_13890</name>
</gene>
<dbReference type="PANTHER" id="PTHR43065">
    <property type="entry name" value="SENSOR HISTIDINE KINASE"/>
    <property type="match status" value="1"/>
</dbReference>
<keyword evidence="8" id="KW-0902">Two-component regulatory system</keyword>
<dbReference type="InterPro" id="IPR004358">
    <property type="entry name" value="Sig_transdc_His_kin-like_C"/>
</dbReference>
<name>A0ABW7NAK9_9BACT</name>
<comment type="caution">
    <text evidence="11">The sequence shown here is derived from an EMBL/GenBank/DDBJ whole genome shotgun (WGS) entry which is preliminary data.</text>
</comment>
<dbReference type="SUPFAM" id="SSF55874">
    <property type="entry name" value="ATPase domain of HSP90 chaperone/DNA topoisomerase II/histidine kinase"/>
    <property type="match status" value="1"/>
</dbReference>
<keyword evidence="5" id="KW-0547">Nucleotide-binding</keyword>
<dbReference type="PROSITE" id="PS50109">
    <property type="entry name" value="HIS_KIN"/>
    <property type="match status" value="1"/>
</dbReference>
<dbReference type="InterPro" id="IPR003594">
    <property type="entry name" value="HATPase_dom"/>
</dbReference>
<evidence type="ECO:0000256" key="5">
    <source>
        <dbReference type="ARBA" id="ARBA00022741"/>
    </source>
</evidence>
<evidence type="ECO:0000259" key="10">
    <source>
        <dbReference type="PROSITE" id="PS50109"/>
    </source>
</evidence>
<feature type="transmembrane region" description="Helical" evidence="9">
    <location>
        <begin position="163"/>
        <end position="183"/>
    </location>
</feature>
<keyword evidence="7" id="KW-0067">ATP-binding</keyword>
<evidence type="ECO:0000256" key="3">
    <source>
        <dbReference type="ARBA" id="ARBA00022553"/>
    </source>
</evidence>
<keyword evidence="9" id="KW-0472">Membrane</keyword>
<dbReference type="Gene3D" id="3.30.565.10">
    <property type="entry name" value="Histidine kinase-like ATPase, C-terminal domain"/>
    <property type="match status" value="1"/>
</dbReference>
<keyword evidence="6 11" id="KW-0418">Kinase</keyword>
<dbReference type="Pfam" id="PF02518">
    <property type="entry name" value="HATPase_c"/>
    <property type="match status" value="1"/>
</dbReference>
<organism evidence="11 12">
    <name type="scientific">Marinoscillum luteum</name>
    <dbReference type="NCBI Taxonomy" id="861051"/>
    <lineage>
        <taxon>Bacteria</taxon>
        <taxon>Pseudomonadati</taxon>
        <taxon>Bacteroidota</taxon>
        <taxon>Cytophagia</taxon>
        <taxon>Cytophagales</taxon>
        <taxon>Reichenbachiellaceae</taxon>
        <taxon>Marinoscillum</taxon>
    </lineage>
</organism>
<accession>A0ABW7NAK9</accession>
<dbReference type="SMART" id="SM00387">
    <property type="entry name" value="HATPase_c"/>
    <property type="match status" value="1"/>
</dbReference>
<keyword evidence="4" id="KW-0808">Transferase</keyword>
<feature type="domain" description="Histidine kinase" evidence="10">
    <location>
        <begin position="201"/>
        <end position="404"/>
    </location>
</feature>
<dbReference type="InterPro" id="IPR005467">
    <property type="entry name" value="His_kinase_dom"/>
</dbReference>
<proteinExistence type="predicted"/>
<dbReference type="InterPro" id="IPR036890">
    <property type="entry name" value="HATPase_C_sf"/>
</dbReference>
<evidence type="ECO:0000313" key="11">
    <source>
        <dbReference type="EMBL" id="MFH6984540.1"/>
    </source>
</evidence>
<sequence length="404" mass="46389">MSAYREEPTISLYSNRSSFKWVVLGVALIISAGSIVYTNELVKQIRDRERKQIDLYASTLEYLANENDAPNLIFVMEEIIQANNTIPVILTDEFGKPEHYRNIPAADKIDNDRVRKRFLLNEIKDMMTEREPIMVTLTDDNNQIYGYKNIYYRNSFLLTQLKYYPYVQLSIIAIFGLIIFAVFNYSRTAEQNRVWVGLAKETAHQLGTPLSSLIAWVEYFKETFPDQKDVFIELQKDVDRLEMITERFSNIGSVPQLRQERVFDLVSEVVKYLEKRISTKVSMTVQAFPNEEITCSINRPLFAWVVENIVKNAVDAMVGKGAITIKIMKVSDGRVAVDISDTGKGIAKNRLTQVFKPGYTTKKRGWGLGLALTKRIVENYHGGRIFVKDSELNKGTTFRILLKS</sequence>
<keyword evidence="12" id="KW-1185">Reference proteome</keyword>
<protein>
    <recommendedName>
        <fullName evidence="2">histidine kinase</fullName>
        <ecNumber evidence="2">2.7.13.3</ecNumber>
    </recommendedName>
</protein>
<feature type="transmembrane region" description="Helical" evidence="9">
    <location>
        <begin position="21"/>
        <end position="42"/>
    </location>
</feature>
<dbReference type="PANTHER" id="PTHR43065:SF10">
    <property type="entry name" value="PEROXIDE STRESS-ACTIVATED HISTIDINE KINASE MAK3"/>
    <property type="match status" value="1"/>
</dbReference>
<evidence type="ECO:0000256" key="1">
    <source>
        <dbReference type="ARBA" id="ARBA00000085"/>
    </source>
</evidence>
<evidence type="ECO:0000256" key="2">
    <source>
        <dbReference type="ARBA" id="ARBA00012438"/>
    </source>
</evidence>
<dbReference type="EMBL" id="JBIPKE010000018">
    <property type="protein sequence ID" value="MFH6984540.1"/>
    <property type="molecule type" value="Genomic_DNA"/>
</dbReference>